<dbReference type="AlphaFoldDB" id="A0A089M207"/>
<dbReference type="eggNOG" id="ENOG5031SU3">
    <property type="taxonomic scope" value="Bacteria"/>
</dbReference>
<dbReference type="EMBL" id="CP009287">
    <property type="protein sequence ID" value="AIQ67801.1"/>
    <property type="molecule type" value="Genomic_DNA"/>
</dbReference>
<dbReference type="KEGG" id="pgm:PGRAT_09270"/>
<gene>
    <name evidence="1" type="ORF">PGRAT_09270</name>
</gene>
<evidence type="ECO:0000313" key="1">
    <source>
        <dbReference type="EMBL" id="AIQ67801.1"/>
    </source>
</evidence>
<keyword evidence="2" id="KW-1185">Reference proteome</keyword>
<dbReference type="OrthoDB" id="70513at2"/>
<organism evidence="1 2">
    <name type="scientific">Paenibacillus graminis</name>
    <dbReference type="NCBI Taxonomy" id="189425"/>
    <lineage>
        <taxon>Bacteria</taxon>
        <taxon>Bacillati</taxon>
        <taxon>Bacillota</taxon>
        <taxon>Bacilli</taxon>
        <taxon>Bacillales</taxon>
        <taxon>Paenibacillaceae</taxon>
        <taxon>Paenibacillus</taxon>
    </lineage>
</organism>
<sequence length="288" mass="32364">MPQKLAMIVIHGLGKQHEDFADTFIEEMHRTFSAVSGEKKPGQRIVIKPVYWASVFANREEKLMKTLVGPPYNLRYRELREFMIHYLADAVAYQPLDGGDDNYEAIHKTISTQLNILSAEAGPDAPLCVISHSLGTVIASNFFYDLQYGHRKPPVLNPDSALERGDTLSLFYSCGTTLPLWGLRFPQLDKPIQVPSKGFSAQHPQVPGEWINFYDKDDVLAYPLKSIHPAYDKVVTEDRDVNVGTLIKSWTPLCHNGYLKSSSVITPIAEGLDKLWKQINVKALQPQG</sequence>
<name>A0A089M207_9BACL</name>
<protein>
    <submittedName>
        <fullName evidence="1">Chemotaxis protein</fullName>
    </submittedName>
</protein>
<dbReference type="Proteomes" id="UP000029500">
    <property type="component" value="Chromosome"/>
</dbReference>
<dbReference type="STRING" id="189425.PGRAT_09270"/>
<dbReference type="HOGENOM" id="CLU_972025_0_0_9"/>
<accession>A0A089M207</accession>
<evidence type="ECO:0000313" key="2">
    <source>
        <dbReference type="Proteomes" id="UP000029500"/>
    </source>
</evidence>
<reference evidence="1 2" key="1">
    <citation type="submission" date="2014-08" db="EMBL/GenBank/DDBJ databases">
        <title>Comparative genomics of the Paenibacillus odorifer group.</title>
        <authorList>
            <person name="den Bakker H.C."/>
            <person name="Tsai Y.-C."/>
            <person name="Martin N."/>
            <person name="Korlach J."/>
            <person name="Wiedmann M."/>
        </authorList>
    </citation>
    <scope>NUCLEOTIDE SEQUENCE [LARGE SCALE GENOMIC DNA]</scope>
    <source>
        <strain evidence="1 2">DSM 15220</strain>
    </source>
</reference>
<dbReference type="RefSeq" id="WP_025708026.1">
    <property type="nucleotide sequence ID" value="NZ_CP009287.1"/>
</dbReference>
<proteinExistence type="predicted"/>